<accession>A0A1G7II01</accession>
<evidence type="ECO:0000313" key="3">
    <source>
        <dbReference type="Proteomes" id="UP000199245"/>
    </source>
</evidence>
<evidence type="ECO:0000313" key="2">
    <source>
        <dbReference type="EMBL" id="SDF12322.1"/>
    </source>
</evidence>
<proteinExistence type="predicted"/>
<reference evidence="2 3" key="1">
    <citation type="submission" date="2016-10" db="EMBL/GenBank/DDBJ databases">
        <authorList>
            <person name="de Groot N.N."/>
        </authorList>
    </citation>
    <scope>NUCLEOTIDE SEQUENCE [LARGE SCALE GENOMIC DNA]</scope>
    <source>
        <strain evidence="2 3">R5</strain>
    </source>
</reference>
<gene>
    <name evidence="2" type="ORF">SAMN05216337_104538</name>
</gene>
<feature type="region of interest" description="Disordered" evidence="1">
    <location>
        <begin position="151"/>
        <end position="176"/>
    </location>
</feature>
<evidence type="ECO:0000256" key="1">
    <source>
        <dbReference type="SAM" id="MobiDB-lite"/>
    </source>
</evidence>
<dbReference type="Proteomes" id="UP000199245">
    <property type="component" value="Unassembled WGS sequence"/>
</dbReference>
<name>A0A1G7II01_9BRAD</name>
<organism evidence="2 3">
    <name type="scientific">Bradyrhizobium brasilense</name>
    <dbReference type="NCBI Taxonomy" id="1419277"/>
    <lineage>
        <taxon>Bacteria</taxon>
        <taxon>Pseudomonadati</taxon>
        <taxon>Pseudomonadota</taxon>
        <taxon>Alphaproteobacteria</taxon>
        <taxon>Hyphomicrobiales</taxon>
        <taxon>Nitrobacteraceae</taxon>
        <taxon>Bradyrhizobium</taxon>
    </lineage>
</organism>
<dbReference type="EMBL" id="FMZW01000045">
    <property type="protein sequence ID" value="SDF12322.1"/>
    <property type="molecule type" value="Genomic_DNA"/>
</dbReference>
<feature type="compositionally biased region" description="Basic and acidic residues" evidence="1">
    <location>
        <begin position="1"/>
        <end position="12"/>
    </location>
</feature>
<protein>
    <submittedName>
        <fullName evidence="2">Uncharacterized protein</fullName>
    </submittedName>
</protein>
<sequence length="210" mass="23415">MLLDLPARDQKPRLVSPRDAPEGTINRRPRGTPRRHVRLRLVCHTHHAPDDLRTISFPAISNSLESNAAQSRERSSARDFRHRCIVIKWTWTVIGAPWRRSYSLNLTMPSTRCSAYSYGTGARAVPLRSMTWQPTQGGQQPGCSKIPLSHGPGRFDQASSDNRADRNLSGSTITSLPGCDHSQEPLKWLTLLLSSVVGKLQLAERSSETI</sequence>
<dbReference type="AlphaFoldDB" id="A0A1G7II01"/>
<feature type="region of interest" description="Disordered" evidence="1">
    <location>
        <begin position="1"/>
        <end position="32"/>
    </location>
</feature>